<evidence type="ECO:0008006" key="3">
    <source>
        <dbReference type="Google" id="ProtNLM"/>
    </source>
</evidence>
<comment type="caution">
    <text evidence="1">The sequence shown here is derived from an EMBL/GenBank/DDBJ whole genome shotgun (WGS) entry which is preliminary data.</text>
</comment>
<sequence length="345" mass="38038">MRAIRAARRTRDRLLWDAVSRVEQRQALARCVPNADQIDFDDLVRLGAWEPGEGELLHVLVGEVSARRDRKPIACHVISATLPAGALMRVSPGVYAESPAFAALQYSRGRSLGEVVALLMELLGTYSLSEEATLPISWGGVWPDERDRKDVEQVHYRCEPAVTMAELRAMARWAKSSHFATFRAAVRIVAPGSASPAETVMFGMLGGPMRVGGFACASLPKGGMLLNFHLDFDTNAVRMASNVPYAVCDAYIPAAKLDLEYNGAGHEEENARIHDGQRNNGLKGMGVTVLVINRDQMRDIVALEAIARSIYKAAKRRFRYYMDGYRKLQGAWLNELRKGVGLPPA</sequence>
<keyword evidence="2" id="KW-1185">Reference proteome</keyword>
<name>A0A1Y3XFZ5_9ACTN</name>
<reference evidence="2" key="1">
    <citation type="submission" date="2017-04" db="EMBL/GenBank/DDBJ databases">
        <title>Function of individual gut microbiota members based on whole genome sequencing of pure cultures obtained from chicken caecum.</title>
        <authorList>
            <person name="Medvecky M."/>
            <person name="Cejkova D."/>
            <person name="Polansky O."/>
            <person name="Karasova D."/>
            <person name="Kubasova T."/>
            <person name="Cizek A."/>
            <person name="Rychlik I."/>
        </authorList>
    </citation>
    <scope>NUCLEOTIDE SEQUENCE [LARGE SCALE GENOMIC DNA]</scope>
    <source>
        <strain evidence="2">An5</strain>
    </source>
</reference>
<dbReference type="AlphaFoldDB" id="A0A1Y3XFZ5"/>
<proteinExistence type="predicted"/>
<dbReference type="Gene3D" id="3.40.960.10">
    <property type="entry name" value="VSR Endonuclease"/>
    <property type="match status" value="1"/>
</dbReference>
<dbReference type="Proteomes" id="UP000195781">
    <property type="component" value="Unassembled WGS sequence"/>
</dbReference>
<dbReference type="EMBL" id="NFIE01000030">
    <property type="protein sequence ID" value="OUN84486.1"/>
    <property type="molecule type" value="Genomic_DNA"/>
</dbReference>
<protein>
    <recommendedName>
        <fullName evidence="3">DUF559 domain-containing protein</fullName>
    </recommendedName>
</protein>
<evidence type="ECO:0000313" key="1">
    <source>
        <dbReference type="EMBL" id="OUN84486.1"/>
    </source>
</evidence>
<dbReference type="OrthoDB" id="3181639at2"/>
<organism evidence="1 2">
    <name type="scientific">[Collinsella] massiliensis</name>
    <dbReference type="NCBI Taxonomy" id="1232426"/>
    <lineage>
        <taxon>Bacteria</taxon>
        <taxon>Bacillati</taxon>
        <taxon>Actinomycetota</taxon>
        <taxon>Coriobacteriia</taxon>
        <taxon>Coriobacteriales</taxon>
        <taxon>Coriobacteriaceae</taxon>
        <taxon>Enorma</taxon>
    </lineage>
</organism>
<accession>A0A1Y3XFZ5</accession>
<evidence type="ECO:0000313" key="2">
    <source>
        <dbReference type="Proteomes" id="UP000195781"/>
    </source>
</evidence>
<gene>
    <name evidence="1" type="ORF">B5G02_09650</name>
</gene>